<dbReference type="AlphaFoldDB" id="A0A3P8UWC8"/>
<proteinExistence type="predicted"/>
<evidence type="ECO:0000313" key="2">
    <source>
        <dbReference type="Ensembl" id="ENSCSEP00000004520.1"/>
    </source>
</evidence>
<protein>
    <recommendedName>
        <fullName evidence="1">Rho-GAP domain-containing protein</fullName>
    </recommendedName>
</protein>
<reference evidence="2 3" key="1">
    <citation type="journal article" date="2014" name="Nat. Genet.">
        <title>Whole-genome sequence of a flatfish provides insights into ZW sex chromosome evolution and adaptation to a benthic lifestyle.</title>
        <authorList>
            <person name="Chen S."/>
            <person name="Zhang G."/>
            <person name="Shao C."/>
            <person name="Huang Q."/>
            <person name="Liu G."/>
            <person name="Zhang P."/>
            <person name="Song W."/>
            <person name="An N."/>
            <person name="Chalopin D."/>
            <person name="Volff J.N."/>
            <person name="Hong Y."/>
            <person name="Li Q."/>
            <person name="Sha Z."/>
            <person name="Zhou H."/>
            <person name="Xie M."/>
            <person name="Yu Q."/>
            <person name="Liu Y."/>
            <person name="Xiang H."/>
            <person name="Wang N."/>
            <person name="Wu K."/>
            <person name="Yang C."/>
            <person name="Zhou Q."/>
            <person name="Liao X."/>
            <person name="Yang L."/>
            <person name="Hu Q."/>
            <person name="Zhang J."/>
            <person name="Meng L."/>
            <person name="Jin L."/>
            <person name="Tian Y."/>
            <person name="Lian J."/>
            <person name="Yang J."/>
            <person name="Miao G."/>
            <person name="Liu S."/>
            <person name="Liang Z."/>
            <person name="Yan F."/>
            <person name="Li Y."/>
            <person name="Sun B."/>
            <person name="Zhang H."/>
            <person name="Zhang J."/>
            <person name="Zhu Y."/>
            <person name="Du M."/>
            <person name="Zhao Y."/>
            <person name="Schartl M."/>
            <person name="Tang Q."/>
            <person name="Wang J."/>
        </authorList>
    </citation>
    <scope>NUCLEOTIDE SEQUENCE</scope>
</reference>
<dbReference type="InterPro" id="IPR039102">
    <property type="entry name" value="FAM13"/>
</dbReference>
<dbReference type="Proteomes" id="UP000265120">
    <property type="component" value="Chromosome 12"/>
</dbReference>
<reference evidence="2" key="2">
    <citation type="submission" date="2025-08" db="UniProtKB">
        <authorList>
            <consortium name="Ensembl"/>
        </authorList>
    </citation>
    <scope>IDENTIFICATION</scope>
</reference>
<dbReference type="STRING" id="244447.ENSCSEP00000004520"/>
<dbReference type="OMA" id="HSAVNFM"/>
<dbReference type="Ensembl" id="ENSCSET00000004576.1">
    <property type="protein sequence ID" value="ENSCSEP00000004520.1"/>
    <property type="gene ID" value="ENSCSEG00000002940.1"/>
</dbReference>
<organism evidence="2 3">
    <name type="scientific">Cynoglossus semilaevis</name>
    <name type="common">Tongue sole</name>
    <dbReference type="NCBI Taxonomy" id="244447"/>
    <lineage>
        <taxon>Eukaryota</taxon>
        <taxon>Metazoa</taxon>
        <taxon>Chordata</taxon>
        <taxon>Craniata</taxon>
        <taxon>Vertebrata</taxon>
        <taxon>Euteleostomi</taxon>
        <taxon>Actinopterygii</taxon>
        <taxon>Neopterygii</taxon>
        <taxon>Teleostei</taxon>
        <taxon>Neoteleostei</taxon>
        <taxon>Acanthomorphata</taxon>
        <taxon>Carangaria</taxon>
        <taxon>Pleuronectiformes</taxon>
        <taxon>Pleuronectoidei</taxon>
        <taxon>Cynoglossidae</taxon>
        <taxon>Cynoglossinae</taxon>
        <taxon>Cynoglossus</taxon>
    </lineage>
</organism>
<reference evidence="2" key="3">
    <citation type="submission" date="2025-09" db="UniProtKB">
        <authorList>
            <consortium name="Ensembl"/>
        </authorList>
    </citation>
    <scope>IDENTIFICATION</scope>
</reference>
<dbReference type="Pfam" id="PF00620">
    <property type="entry name" value="RhoGAP"/>
    <property type="match status" value="1"/>
</dbReference>
<sequence length="206" mass="23512">LFPLQMFKCQNCDLQKCKSDKKEVLIELTSPTLVSQPALVGRSVFGVALEILREEGQMACGVPFILRDMVEFLDKHGMHHRGLFRLCSSVARTKQLRQQWDRGEMVNLEQEGDVPMVASLLKLFFRELPTAIIPEPQFLTVFQFMGVWDGPELNRSLRENLLCLPAEHLTVLLYLVRFLSRVAAHSQSNHMPVENLATIFGPCIFQ</sequence>
<feature type="domain" description="Rho-GAP" evidence="1">
    <location>
        <begin position="47"/>
        <end position="206"/>
    </location>
</feature>
<dbReference type="InParanoid" id="A0A3P8UWC8"/>
<dbReference type="GeneTree" id="ENSGT00950000183033"/>
<dbReference type="SUPFAM" id="SSF48350">
    <property type="entry name" value="GTPase activation domain, GAP"/>
    <property type="match status" value="1"/>
</dbReference>
<dbReference type="Gene3D" id="1.10.555.10">
    <property type="entry name" value="Rho GTPase activation protein"/>
    <property type="match status" value="1"/>
</dbReference>
<evidence type="ECO:0000313" key="3">
    <source>
        <dbReference type="Proteomes" id="UP000265120"/>
    </source>
</evidence>
<evidence type="ECO:0000259" key="1">
    <source>
        <dbReference type="PROSITE" id="PS50238"/>
    </source>
</evidence>
<dbReference type="PROSITE" id="PS50238">
    <property type="entry name" value="RHOGAP"/>
    <property type="match status" value="1"/>
</dbReference>
<dbReference type="InterPro" id="IPR008936">
    <property type="entry name" value="Rho_GTPase_activation_prot"/>
</dbReference>
<accession>A0A3P8UWC8</accession>
<dbReference type="PANTHER" id="PTHR15904:SF19">
    <property type="entry name" value="PROTEIN FAM13C"/>
    <property type="match status" value="1"/>
</dbReference>
<name>A0A3P8UWC8_CYNSE</name>
<dbReference type="InterPro" id="IPR000198">
    <property type="entry name" value="RhoGAP_dom"/>
</dbReference>
<dbReference type="PANTHER" id="PTHR15904">
    <property type="entry name" value="FAM13"/>
    <property type="match status" value="1"/>
</dbReference>
<dbReference type="GO" id="GO:0007165">
    <property type="term" value="P:signal transduction"/>
    <property type="evidence" value="ECO:0007669"/>
    <property type="project" value="InterPro"/>
</dbReference>
<keyword evidence="3" id="KW-1185">Reference proteome</keyword>
<dbReference type="SMART" id="SM00324">
    <property type="entry name" value="RhoGAP"/>
    <property type="match status" value="1"/>
</dbReference>